<accession>A0A2W5T151</accession>
<organism evidence="1 2">
    <name type="scientific">Archangium gephyra</name>
    <dbReference type="NCBI Taxonomy" id="48"/>
    <lineage>
        <taxon>Bacteria</taxon>
        <taxon>Pseudomonadati</taxon>
        <taxon>Myxococcota</taxon>
        <taxon>Myxococcia</taxon>
        <taxon>Myxococcales</taxon>
        <taxon>Cystobacterineae</taxon>
        <taxon>Archangiaceae</taxon>
        <taxon>Archangium</taxon>
    </lineage>
</organism>
<dbReference type="Proteomes" id="UP000249061">
    <property type="component" value="Unassembled WGS sequence"/>
</dbReference>
<name>A0A2W5T151_9BACT</name>
<evidence type="ECO:0000313" key="1">
    <source>
        <dbReference type="EMBL" id="PZR05646.1"/>
    </source>
</evidence>
<comment type="caution">
    <text evidence="1">The sequence shown here is derived from an EMBL/GenBank/DDBJ whole genome shotgun (WGS) entry which is preliminary data.</text>
</comment>
<evidence type="ECO:0000313" key="2">
    <source>
        <dbReference type="Proteomes" id="UP000249061"/>
    </source>
</evidence>
<proteinExistence type="predicted"/>
<dbReference type="AlphaFoldDB" id="A0A2W5T151"/>
<gene>
    <name evidence="1" type="ORF">DI536_31855</name>
</gene>
<sequence>MASLPPSVDYTDKDFDSLRARLIALLKSVFPDWTDFDVASFGNLLVEMFAFVGDVLTFYQDNLARESRLVTATQRKNVMALAKMLGYRLSGAQPATAELEFRLARPAQAPVTIPAGTIIRTQEVTDPVRFQLLATVTIAAGAVQAVGIGEHSKTQRQLFDAQGLADLSLPLDFGPYLDGSAVVTTPQGPFTEVDSFLNSGPNDRHFLATVDQNDLATLRFGSGGSGLPPTGTISLTYKTGGGSTGNVDAQRLVVLEGNFRDANGGLVQLSVRNPRSASGGADRQSIASAKLLAPESLRALTRTVAREDFEINARRLTRVARALMLTSNEDLSIGENTGILYVVPRGGGLPTPALKAQVLRQVTEAYPCTLTFQVAVQDPVYRRIDIFARVFLRQGASPNVVRDAIRANLAAWFRVTEPDGTPNPNIDFGFNIKDVEGNPVGEVAWSDVFNVIRDTPGVRKMGDARLDLTLNGLPADVKLNVREFPVLGTVSLRNGDTGVLL</sequence>
<dbReference type="EMBL" id="QFQP01000043">
    <property type="protein sequence ID" value="PZR05646.1"/>
    <property type="molecule type" value="Genomic_DNA"/>
</dbReference>
<protein>
    <submittedName>
        <fullName evidence="1">T4-like baseplate wedge</fullName>
    </submittedName>
</protein>
<reference evidence="1 2" key="1">
    <citation type="submission" date="2017-08" db="EMBL/GenBank/DDBJ databases">
        <title>Infants hospitalized years apart are colonized by the same room-sourced microbial strains.</title>
        <authorList>
            <person name="Brooks B."/>
            <person name="Olm M.R."/>
            <person name="Firek B.A."/>
            <person name="Baker R."/>
            <person name="Thomas B.C."/>
            <person name="Morowitz M.J."/>
            <person name="Banfield J.F."/>
        </authorList>
    </citation>
    <scope>NUCLEOTIDE SEQUENCE [LARGE SCALE GENOMIC DNA]</scope>
    <source>
        <strain evidence="1">S2_003_000_R2_14</strain>
    </source>
</reference>